<proteinExistence type="predicted"/>
<organism evidence="3 4">
    <name type="scientific">Cladobotryum mycophilum</name>
    <dbReference type="NCBI Taxonomy" id="491253"/>
    <lineage>
        <taxon>Eukaryota</taxon>
        <taxon>Fungi</taxon>
        <taxon>Dikarya</taxon>
        <taxon>Ascomycota</taxon>
        <taxon>Pezizomycotina</taxon>
        <taxon>Sordariomycetes</taxon>
        <taxon>Hypocreomycetidae</taxon>
        <taxon>Hypocreales</taxon>
        <taxon>Hypocreaceae</taxon>
        <taxon>Cladobotryum</taxon>
    </lineage>
</organism>
<dbReference type="EMBL" id="JAVFKD010000002">
    <property type="protein sequence ID" value="KAK5997200.1"/>
    <property type="molecule type" value="Genomic_DNA"/>
</dbReference>
<feature type="chain" id="PRO_5046459400" evidence="2">
    <location>
        <begin position="19"/>
        <end position="127"/>
    </location>
</feature>
<keyword evidence="4" id="KW-1185">Reference proteome</keyword>
<evidence type="ECO:0000313" key="3">
    <source>
        <dbReference type="EMBL" id="KAK5997200.1"/>
    </source>
</evidence>
<reference evidence="3 4" key="1">
    <citation type="submission" date="2024-01" db="EMBL/GenBank/DDBJ databases">
        <title>Complete genome of Cladobotryum mycophilum ATHUM6906.</title>
        <authorList>
            <person name="Christinaki A.C."/>
            <person name="Myridakis A.I."/>
            <person name="Kouvelis V.N."/>
        </authorList>
    </citation>
    <scope>NUCLEOTIDE SEQUENCE [LARGE SCALE GENOMIC DNA]</scope>
    <source>
        <strain evidence="3 4">ATHUM6906</strain>
    </source>
</reference>
<evidence type="ECO:0000313" key="4">
    <source>
        <dbReference type="Proteomes" id="UP001338125"/>
    </source>
</evidence>
<evidence type="ECO:0000256" key="2">
    <source>
        <dbReference type="SAM" id="SignalP"/>
    </source>
</evidence>
<feature type="region of interest" description="Disordered" evidence="1">
    <location>
        <begin position="31"/>
        <end position="67"/>
    </location>
</feature>
<keyword evidence="2" id="KW-0732">Signal</keyword>
<feature type="signal peptide" evidence="2">
    <location>
        <begin position="1"/>
        <end position="18"/>
    </location>
</feature>
<feature type="compositionally biased region" description="Low complexity" evidence="1">
    <location>
        <begin position="31"/>
        <end position="66"/>
    </location>
</feature>
<gene>
    <name evidence="3" type="ORF">PT974_02553</name>
</gene>
<accession>A0ABR0SZM4</accession>
<sequence>MRSAKLFALMGAASMASATTIVSEGGITITSVSTPGSSSVSIPVVPPSTTESSGTSSKSDTSVTKSFGFPNATSKATNLVKQYFGSHRNAEYHDDTPSEVTGGAIPQQMQHSMAGLIGFCIVGLIML</sequence>
<protein>
    <submittedName>
        <fullName evidence="3">Uncharacterized protein</fullName>
    </submittedName>
</protein>
<evidence type="ECO:0000256" key="1">
    <source>
        <dbReference type="SAM" id="MobiDB-lite"/>
    </source>
</evidence>
<comment type="caution">
    <text evidence="3">The sequence shown here is derived from an EMBL/GenBank/DDBJ whole genome shotgun (WGS) entry which is preliminary data.</text>
</comment>
<name>A0ABR0SZM4_9HYPO</name>
<dbReference type="Proteomes" id="UP001338125">
    <property type="component" value="Unassembled WGS sequence"/>
</dbReference>